<reference evidence="1" key="1">
    <citation type="submission" date="2022-04" db="EMBL/GenBank/DDBJ databases">
        <title>A functionally conserved STORR gene fusion in Papaver species that diverged 16.8 million years ago.</title>
        <authorList>
            <person name="Catania T."/>
        </authorList>
    </citation>
    <scope>NUCLEOTIDE SEQUENCE</scope>
    <source>
        <strain evidence="1">S-188037</strain>
    </source>
</reference>
<sequence>MEKMKLARNLCKTVYGFRFRTINQRLKNTIKEFGSLTVEYSKVKNILSSSTEAKLFGEATQQFDKSLKKLYNDFKHFKYVVFFGNMKNQILRHAIY</sequence>
<accession>A0AAD4X3R0</accession>
<dbReference type="EMBL" id="JAJJMB010017633">
    <property type="protein sequence ID" value="KAI3836793.1"/>
    <property type="molecule type" value="Genomic_DNA"/>
</dbReference>
<protein>
    <submittedName>
        <fullName evidence="1">Uncharacterized protein</fullName>
    </submittedName>
</protein>
<organism evidence="1 2">
    <name type="scientific">Papaver atlanticum</name>
    <dbReference type="NCBI Taxonomy" id="357466"/>
    <lineage>
        <taxon>Eukaryota</taxon>
        <taxon>Viridiplantae</taxon>
        <taxon>Streptophyta</taxon>
        <taxon>Embryophyta</taxon>
        <taxon>Tracheophyta</taxon>
        <taxon>Spermatophyta</taxon>
        <taxon>Magnoliopsida</taxon>
        <taxon>Ranunculales</taxon>
        <taxon>Papaveraceae</taxon>
        <taxon>Papaveroideae</taxon>
        <taxon>Papaver</taxon>
    </lineage>
</organism>
<dbReference type="Proteomes" id="UP001202328">
    <property type="component" value="Unassembled WGS sequence"/>
</dbReference>
<evidence type="ECO:0000313" key="1">
    <source>
        <dbReference type="EMBL" id="KAI3836793.1"/>
    </source>
</evidence>
<comment type="caution">
    <text evidence="1">The sequence shown here is derived from an EMBL/GenBank/DDBJ whole genome shotgun (WGS) entry which is preliminary data.</text>
</comment>
<dbReference type="AlphaFoldDB" id="A0AAD4X3R0"/>
<name>A0AAD4X3R0_9MAGN</name>
<gene>
    <name evidence="1" type="ORF">MKW98_005126</name>
</gene>
<proteinExistence type="predicted"/>
<keyword evidence="2" id="KW-1185">Reference proteome</keyword>
<evidence type="ECO:0000313" key="2">
    <source>
        <dbReference type="Proteomes" id="UP001202328"/>
    </source>
</evidence>